<dbReference type="InterPro" id="IPR017871">
    <property type="entry name" value="ABC_transporter-like_CS"/>
</dbReference>
<dbReference type="InterPro" id="IPR015856">
    <property type="entry name" value="ABC_transpr_CbiO/EcfA_su"/>
</dbReference>
<evidence type="ECO:0000313" key="10">
    <source>
        <dbReference type="EMBL" id="MBF7127509.1"/>
    </source>
</evidence>
<dbReference type="GO" id="GO:0005524">
    <property type="term" value="F:ATP binding"/>
    <property type="evidence" value="ECO:0007669"/>
    <property type="project" value="UniProtKB-KW"/>
</dbReference>
<dbReference type="InterPro" id="IPR050095">
    <property type="entry name" value="ECF_ABC_transporter_ATP-bd"/>
</dbReference>
<organism evidence="10 11">
    <name type="scientific">Pediococcus pentosaceus</name>
    <dbReference type="NCBI Taxonomy" id="1255"/>
    <lineage>
        <taxon>Bacteria</taxon>
        <taxon>Bacillati</taxon>
        <taxon>Bacillota</taxon>
        <taxon>Bacilli</taxon>
        <taxon>Lactobacillales</taxon>
        <taxon>Lactobacillaceae</taxon>
        <taxon>Pediococcus</taxon>
    </lineage>
</organism>
<evidence type="ECO:0000256" key="2">
    <source>
        <dbReference type="ARBA" id="ARBA00005417"/>
    </source>
</evidence>
<accession>A0AA41C0H3</accession>
<name>A0AA41C0H3_PEDPE</name>
<dbReference type="InterPro" id="IPR027417">
    <property type="entry name" value="P-loop_NTPase"/>
</dbReference>
<evidence type="ECO:0000259" key="9">
    <source>
        <dbReference type="PROSITE" id="PS50893"/>
    </source>
</evidence>
<evidence type="ECO:0000256" key="1">
    <source>
        <dbReference type="ARBA" id="ARBA00004202"/>
    </source>
</evidence>
<sequence length="548" mass="62774">MVDFLKVKNLNFKYALSNSQSLNNINFEVEQGEFVLVIGDSGSGKTTLLRQLKKELWPVGERNGDILFENENLKEISPIESARRIGMVFQNPDDQLVMDTVIQELAFSLENIGEDSDSIQKKIAEMVSFFGFQDILYTQVNQLSGGQKQLVNLAAVLILQPHLLLLDEPTAQLDPIATKEFINLLQRVHDELGVTIMINEHQLDELLPLSTRLLILEEGKVSFDGQVVEGLKKSIKDQKLAEFIPEVPRLFLNEQLLDENDNLPVTVVEGKKVLLNKEVHLNLNQRTFHSQISSPAIEIKHLDFQYSKQDPLILKDLSLSLNKGEWLSIVGRNGTGKSTLLKCLMKLEKKRRGSIKILKKKISKWKTSDFYQNVGYLSQNPENHFSYDRVYDEFFERARQLEREHPEQVSKKMLKMLKLEELQFKNPHDTSGGEKQLIALGIVLISEPQILVLDEPTKGLDPVRKRELGELLQNLENLGMTIIMTSHDMNFSATYATRCAMLFDGQIISEGNPYDFFASNFFYTTPINRMVRYQIPKALTWRDLSYED</sequence>
<dbReference type="Gene3D" id="3.40.50.300">
    <property type="entry name" value="P-loop containing nucleotide triphosphate hydrolases"/>
    <property type="match status" value="2"/>
</dbReference>
<dbReference type="InterPro" id="IPR025662">
    <property type="entry name" value="Sigma_54_int_dom_ATP-bd_1"/>
</dbReference>
<dbReference type="InterPro" id="IPR003439">
    <property type="entry name" value="ABC_transporter-like_ATP-bd"/>
</dbReference>
<dbReference type="PROSITE" id="PS00675">
    <property type="entry name" value="SIGMA54_INTERACT_1"/>
    <property type="match status" value="1"/>
</dbReference>
<dbReference type="CDD" id="cd03225">
    <property type="entry name" value="ABC_cobalt_CbiO_domain1"/>
    <property type="match status" value="2"/>
</dbReference>
<dbReference type="RefSeq" id="WP_176932820.1">
    <property type="nucleotide sequence ID" value="NZ_CP023655.1"/>
</dbReference>
<dbReference type="EMBL" id="JADOFV010000003">
    <property type="protein sequence ID" value="MBF7127509.1"/>
    <property type="molecule type" value="Genomic_DNA"/>
</dbReference>
<comment type="caution">
    <text evidence="10">The sequence shown here is derived from an EMBL/GenBank/DDBJ whole genome shotgun (WGS) entry which is preliminary data.</text>
</comment>
<dbReference type="GO" id="GO:0016887">
    <property type="term" value="F:ATP hydrolysis activity"/>
    <property type="evidence" value="ECO:0007669"/>
    <property type="project" value="InterPro"/>
</dbReference>
<dbReference type="SMART" id="SM00382">
    <property type="entry name" value="AAA"/>
    <property type="match status" value="2"/>
</dbReference>
<dbReference type="NCBIfam" id="NF010167">
    <property type="entry name" value="PRK13648.1"/>
    <property type="match status" value="2"/>
</dbReference>
<evidence type="ECO:0000313" key="11">
    <source>
        <dbReference type="Proteomes" id="UP000743107"/>
    </source>
</evidence>
<dbReference type="PANTHER" id="PTHR43553:SF27">
    <property type="entry name" value="ENERGY-COUPLING FACTOR TRANSPORTER ATP-BINDING PROTEIN ECFA2"/>
    <property type="match status" value="1"/>
</dbReference>
<keyword evidence="8" id="KW-0472">Membrane</keyword>
<protein>
    <submittedName>
        <fullName evidence="10">ABC transporter ATP-binding protein</fullName>
    </submittedName>
</protein>
<feature type="domain" description="ABC transporter" evidence="9">
    <location>
        <begin position="5"/>
        <end position="243"/>
    </location>
</feature>
<keyword evidence="5" id="KW-0547">Nucleotide-binding</keyword>
<keyword evidence="7" id="KW-1278">Translocase</keyword>
<dbReference type="GO" id="GO:0042626">
    <property type="term" value="F:ATPase-coupled transmembrane transporter activity"/>
    <property type="evidence" value="ECO:0007669"/>
    <property type="project" value="TreeGrafter"/>
</dbReference>
<gene>
    <name evidence="10" type="ORF">ITQ97_06775</name>
</gene>
<comment type="subcellular location">
    <subcellularLocation>
        <location evidence="1">Cell membrane</location>
        <topology evidence="1">Peripheral membrane protein</topology>
    </subcellularLocation>
</comment>
<dbReference type="PROSITE" id="PS00211">
    <property type="entry name" value="ABC_TRANSPORTER_1"/>
    <property type="match status" value="1"/>
</dbReference>
<evidence type="ECO:0000256" key="7">
    <source>
        <dbReference type="ARBA" id="ARBA00022967"/>
    </source>
</evidence>
<dbReference type="Proteomes" id="UP000743107">
    <property type="component" value="Unassembled WGS sequence"/>
</dbReference>
<evidence type="ECO:0000256" key="6">
    <source>
        <dbReference type="ARBA" id="ARBA00022840"/>
    </source>
</evidence>
<keyword evidence="3" id="KW-0813">Transport</keyword>
<dbReference type="InterPro" id="IPR003593">
    <property type="entry name" value="AAA+_ATPase"/>
</dbReference>
<dbReference type="AlphaFoldDB" id="A0AA41C0H3"/>
<dbReference type="SUPFAM" id="SSF52540">
    <property type="entry name" value="P-loop containing nucleoside triphosphate hydrolases"/>
    <property type="match status" value="2"/>
</dbReference>
<dbReference type="Pfam" id="PF00005">
    <property type="entry name" value="ABC_tran"/>
    <property type="match status" value="2"/>
</dbReference>
<dbReference type="PROSITE" id="PS50893">
    <property type="entry name" value="ABC_TRANSPORTER_2"/>
    <property type="match status" value="2"/>
</dbReference>
<comment type="similarity">
    <text evidence="2">Belongs to the ABC transporter superfamily.</text>
</comment>
<feature type="domain" description="ABC transporter" evidence="9">
    <location>
        <begin position="299"/>
        <end position="529"/>
    </location>
</feature>
<evidence type="ECO:0000256" key="5">
    <source>
        <dbReference type="ARBA" id="ARBA00022741"/>
    </source>
</evidence>
<keyword evidence="4" id="KW-1003">Cell membrane</keyword>
<evidence type="ECO:0000256" key="3">
    <source>
        <dbReference type="ARBA" id="ARBA00022448"/>
    </source>
</evidence>
<evidence type="ECO:0000256" key="4">
    <source>
        <dbReference type="ARBA" id="ARBA00022475"/>
    </source>
</evidence>
<evidence type="ECO:0000256" key="8">
    <source>
        <dbReference type="ARBA" id="ARBA00023136"/>
    </source>
</evidence>
<keyword evidence="6 10" id="KW-0067">ATP-binding</keyword>
<proteinExistence type="inferred from homology"/>
<dbReference type="PANTHER" id="PTHR43553">
    <property type="entry name" value="HEAVY METAL TRANSPORTER"/>
    <property type="match status" value="1"/>
</dbReference>
<reference evidence="10" key="1">
    <citation type="submission" date="2020-11" db="EMBL/GenBank/DDBJ databases">
        <title>Antibiotic susceptibility profiles of Pediococcus pentosaceus from various origins and their implications for the safety assessment of strains with food-technology applications.</title>
        <authorList>
            <person name="Shani N."/>
            <person name="Oberhaensli S."/>
            <person name="Arias E."/>
        </authorList>
    </citation>
    <scope>NUCLEOTIDE SEQUENCE</scope>
    <source>
        <strain evidence="10">FAM 19164</strain>
    </source>
</reference>
<dbReference type="GO" id="GO:0043190">
    <property type="term" value="C:ATP-binding cassette (ABC) transporter complex"/>
    <property type="evidence" value="ECO:0007669"/>
    <property type="project" value="TreeGrafter"/>
</dbReference>